<feature type="region of interest" description="Disordered" evidence="6">
    <location>
        <begin position="381"/>
        <end position="436"/>
    </location>
</feature>
<dbReference type="GO" id="GO:0005524">
    <property type="term" value="F:ATP binding"/>
    <property type="evidence" value="ECO:0007669"/>
    <property type="project" value="UniProtKB-UniRule"/>
</dbReference>
<dbReference type="VEuPathDB" id="TriTrypDB:Tc_MARK_7734"/>
<dbReference type="VEuPathDB" id="TriTrypDB:TCDM_09216"/>
<keyword evidence="3" id="KW-0418">Kinase</keyword>
<dbReference type="VEuPathDB" id="TriTrypDB:C3747_24g343"/>
<dbReference type="InterPro" id="IPR011009">
    <property type="entry name" value="Kinase-like_dom_sf"/>
</dbReference>
<keyword evidence="2 5" id="KW-0547">Nucleotide-binding</keyword>
<dbReference type="VEuPathDB" id="TriTrypDB:TcCLB.506517.14"/>
<dbReference type="VEuPathDB" id="TriTrypDB:C4B63_61g91"/>
<feature type="region of interest" description="Disordered" evidence="6">
    <location>
        <begin position="1"/>
        <end position="293"/>
    </location>
</feature>
<dbReference type="VEuPathDB" id="TriTrypDB:TcYC6_0048100"/>
<evidence type="ECO:0000256" key="6">
    <source>
        <dbReference type="SAM" id="MobiDB-lite"/>
    </source>
</evidence>
<evidence type="ECO:0000313" key="8">
    <source>
        <dbReference type="EMBL" id="PWV16245.1"/>
    </source>
</evidence>
<evidence type="ECO:0000256" key="4">
    <source>
        <dbReference type="ARBA" id="ARBA00022840"/>
    </source>
</evidence>
<dbReference type="PROSITE" id="PS00107">
    <property type="entry name" value="PROTEIN_KINASE_ATP"/>
    <property type="match status" value="1"/>
</dbReference>
<evidence type="ECO:0000256" key="3">
    <source>
        <dbReference type="ARBA" id="ARBA00022777"/>
    </source>
</evidence>
<feature type="compositionally biased region" description="Basic and acidic residues" evidence="6">
    <location>
        <begin position="15"/>
        <end position="24"/>
    </location>
</feature>
<dbReference type="GO" id="GO:0004672">
    <property type="term" value="F:protein kinase activity"/>
    <property type="evidence" value="ECO:0007669"/>
    <property type="project" value="InterPro"/>
</dbReference>
<dbReference type="VEuPathDB" id="TriTrypDB:TcCL_NonESM02472"/>
<name>A0A2V2X6X6_TRYCR</name>
<dbReference type="SUPFAM" id="SSF56112">
    <property type="entry name" value="Protein kinase-like (PK-like)"/>
    <property type="match status" value="1"/>
</dbReference>
<dbReference type="VEuPathDB" id="TriTrypDB:TcG_04336"/>
<feature type="compositionally biased region" description="Polar residues" evidence="6">
    <location>
        <begin position="130"/>
        <end position="142"/>
    </location>
</feature>
<dbReference type="PROSITE" id="PS50011">
    <property type="entry name" value="PROTEIN_KINASE_DOM"/>
    <property type="match status" value="1"/>
</dbReference>
<dbReference type="PANTHER" id="PTHR48016:SF56">
    <property type="entry name" value="MAPKK KINASE"/>
    <property type="match status" value="1"/>
</dbReference>
<keyword evidence="1" id="KW-0808">Transferase</keyword>
<evidence type="ECO:0000256" key="2">
    <source>
        <dbReference type="ARBA" id="ARBA00022741"/>
    </source>
</evidence>
<dbReference type="PANTHER" id="PTHR48016">
    <property type="entry name" value="MAP KINASE KINASE KINASE SSK2-RELATED-RELATED"/>
    <property type="match status" value="1"/>
</dbReference>
<feature type="compositionally biased region" description="Polar residues" evidence="6">
    <location>
        <begin position="415"/>
        <end position="427"/>
    </location>
</feature>
<evidence type="ECO:0000259" key="7">
    <source>
        <dbReference type="PROSITE" id="PS50011"/>
    </source>
</evidence>
<sequence>MVGGKDAAKRAGNAKRSDDKKNGKGESGNKIGPAAHATVATHFDSKTEHKTAKAVHAKPHPQKKGPEKPGKSKNKNKDAGKSAEKLNESPPLPPPSPRSNGVVEEAAVAPANVTNSPIVEDLERNDDNAGVSSSSMQISLGVQSVPPVKREKRSGSDSTLCKDGMAGLFRADQRAGESLMDNSDGGASRPKEAPTSNWTAGSTEDRDSWVNAVGGVTAKNKSRKETAWSEDDDDDEDAEEEDDEDDEEDDEEEDEDGEEEDEDGDNDDDDEEEEEEDEEDEEDGCNEIVNKEEGWKQEQITVKISREGDRNVKVLYVTRRTKFRAFAKDIMRRFAYNRLCDFDMYCIDAAGDHVDIDVSQDFKNLITQFLQTLRLEKQKNAAVDARPSSKSSQPQHLPPKASRRFSARGVLRRSASLSRPGSQTVETSPVADDGERSSTSVLRLYVRDSYRVRKEEQRRMHPSIATGQSQLVQLGLSSQQQTHRPLQITGSVGEDSSNDFFTPGHADFLPIGSSNISVNFSSTARFFSQTISFREDEDVQWSKMGLLGKGSFGSVYEGITSEGKIMAVKVLEISLDEDAENVAGIQREINLMRSLKHKNIVAYYGCQTKELSSGARQLEIFLEHCHGGSLSHLRRKFERAKERFSISLVRTYAKQILEGLAYLHSMNVVHRDLKGDNVLISALGEAKLADFGCSKRIGTATMQQDSCGGKGAGYQTMVGTPLFMAPEVVKCEGGYSKPADVWSVGCLVLEMLGRQPWVFRSNANAFQIMYQISKSTSMPTGVPNNCPAELYSFFTRCFENDPNKRATAEELLTHEWITCPDSKLQEVLEEAGGE</sequence>
<comment type="caution">
    <text evidence="8">The sequence shown here is derived from an EMBL/GenBank/DDBJ whole genome shotgun (WGS) entry which is preliminary data.</text>
</comment>
<dbReference type="Gene3D" id="1.10.510.10">
    <property type="entry name" value="Transferase(Phosphotransferase) domain 1"/>
    <property type="match status" value="1"/>
</dbReference>
<evidence type="ECO:0000256" key="1">
    <source>
        <dbReference type="ARBA" id="ARBA00022679"/>
    </source>
</evidence>
<dbReference type="CDD" id="cd06606">
    <property type="entry name" value="STKc_MAPKKK"/>
    <property type="match status" value="1"/>
</dbReference>
<dbReference type="VEuPathDB" id="TriTrypDB:C4B63_61g90"/>
<reference evidence="8 9" key="1">
    <citation type="journal article" date="2018" name="Microb. Genom.">
        <title>Expanding an expanded genome: long-read sequencing of Trypanosoma cruzi.</title>
        <authorList>
            <person name="Berna L."/>
            <person name="Rodriguez M."/>
            <person name="Chiribao M.L."/>
            <person name="Parodi-Talice A."/>
            <person name="Pita S."/>
            <person name="Rijo G."/>
            <person name="Alvarez-Valin F."/>
            <person name="Robello C."/>
        </authorList>
    </citation>
    <scope>NUCLEOTIDE SEQUENCE [LARGE SCALE GENOMIC DNA]</scope>
    <source>
        <strain evidence="8 9">TCC</strain>
    </source>
</reference>
<feature type="domain" description="Protein kinase" evidence="7">
    <location>
        <begin position="541"/>
        <end position="817"/>
    </location>
</feature>
<dbReference type="VEuPathDB" id="TriTrypDB:TcBrA4_0135310"/>
<dbReference type="Proteomes" id="UP000246078">
    <property type="component" value="Unassembled WGS sequence"/>
</dbReference>
<dbReference type="VEuPathDB" id="TriTrypDB:TcCLB.508909.330"/>
<keyword evidence="4 5" id="KW-0067">ATP-binding</keyword>
<gene>
    <name evidence="8" type="ORF">C3747_24g343</name>
</gene>
<dbReference type="VEuPathDB" id="TriTrypDB:TcCLB.510055.160"/>
<dbReference type="VEuPathDB" id="TriTrypDB:BCY84_22032"/>
<evidence type="ECO:0000256" key="5">
    <source>
        <dbReference type="PROSITE-ProRule" id="PRU10141"/>
    </source>
</evidence>
<dbReference type="EMBL" id="PRFC01000024">
    <property type="protein sequence ID" value="PWV16245.1"/>
    <property type="molecule type" value="Genomic_DNA"/>
</dbReference>
<feature type="compositionally biased region" description="Basic and acidic residues" evidence="6">
    <location>
        <begin position="64"/>
        <end position="87"/>
    </location>
</feature>
<dbReference type="PROSITE" id="PS00108">
    <property type="entry name" value="PROTEIN_KINASE_ST"/>
    <property type="match status" value="1"/>
</dbReference>
<feature type="compositionally biased region" description="Low complexity" evidence="6">
    <location>
        <begin position="98"/>
        <end position="113"/>
    </location>
</feature>
<dbReference type="InterPro" id="IPR000719">
    <property type="entry name" value="Prot_kinase_dom"/>
</dbReference>
<protein>
    <recommendedName>
        <fullName evidence="7">Protein kinase domain-containing protein</fullName>
    </recommendedName>
</protein>
<dbReference type="AlphaFoldDB" id="A0A2V2X6X6"/>
<feature type="compositionally biased region" description="Basic residues" evidence="6">
    <location>
        <begin position="52"/>
        <end position="63"/>
    </location>
</feature>
<dbReference type="Pfam" id="PF00069">
    <property type="entry name" value="Pkinase"/>
    <property type="match status" value="1"/>
</dbReference>
<dbReference type="VEuPathDB" id="TriTrypDB:ECC02_001581"/>
<evidence type="ECO:0000313" key="9">
    <source>
        <dbReference type="Proteomes" id="UP000246078"/>
    </source>
</evidence>
<dbReference type="InterPro" id="IPR050538">
    <property type="entry name" value="MAP_kinase_kinase_kinase"/>
</dbReference>
<feature type="binding site" evidence="5">
    <location>
        <position position="569"/>
    </location>
    <ligand>
        <name>ATP</name>
        <dbReference type="ChEBI" id="CHEBI:30616"/>
    </ligand>
</feature>
<accession>A0A2V2X6X6</accession>
<proteinExistence type="predicted"/>
<dbReference type="VEuPathDB" id="TriTrypDB:TCSYLVIO_009069"/>
<feature type="compositionally biased region" description="Acidic residues" evidence="6">
    <location>
        <begin position="228"/>
        <end position="285"/>
    </location>
</feature>
<organism evidence="8 9">
    <name type="scientific">Trypanosoma cruzi</name>
    <dbReference type="NCBI Taxonomy" id="5693"/>
    <lineage>
        <taxon>Eukaryota</taxon>
        <taxon>Discoba</taxon>
        <taxon>Euglenozoa</taxon>
        <taxon>Kinetoplastea</taxon>
        <taxon>Metakinetoplastina</taxon>
        <taxon>Trypanosomatida</taxon>
        <taxon>Trypanosomatidae</taxon>
        <taxon>Trypanosoma</taxon>
        <taxon>Schizotrypanum</taxon>
    </lineage>
</organism>
<dbReference type="InterPro" id="IPR017441">
    <property type="entry name" value="Protein_kinase_ATP_BS"/>
</dbReference>
<dbReference type="InterPro" id="IPR008271">
    <property type="entry name" value="Ser/Thr_kinase_AS"/>
</dbReference>
<dbReference type="SMART" id="SM00220">
    <property type="entry name" value="S_TKc"/>
    <property type="match status" value="1"/>
</dbReference>